<evidence type="ECO:0000313" key="9">
    <source>
        <dbReference type="EMBL" id="MET6996539.1"/>
    </source>
</evidence>
<evidence type="ECO:0000256" key="5">
    <source>
        <dbReference type="ARBA" id="ARBA00023163"/>
    </source>
</evidence>
<evidence type="ECO:0000256" key="2">
    <source>
        <dbReference type="ARBA" id="ARBA00023015"/>
    </source>
</evidence>
<comment type="similarity">
    <text evidence="1 6">Belongs to the sigma-70 factor family. ECF subfamily.</text>
</comment>
<dbReference type="RefSeq" id="WP_354659181.1">
    <property type="nucleotide sequence ID" value="NZ_JBEXAC010000001.1"/>
</dbReference>
<dbReference type="Pfam" id="PF04542">
    <property type="entry name" value="Sigma70_r2"/>
    <property type="match status" value="1"/>
</dbReference>
<evidence type="ECO:0000259" key="8">
    <source>
        <dbReference type="Pfam" id="PF08281"/>
    </source>
</evidence>
<proteinExistence type="inferred from homology"/>
<dbReference type="InterPro" id="IPR013324">
    <property type="entry name" value="RNA_pol_sigma_r3/r4-like"/>
</dbReference>
<dbReference type="NCBIfam" id="TIGR02985">
    <property type="entry name" value="Sig70_bacteroi1"/>
    <property type="match status" value="1"/>
</dbReference>
<accession>A0ABV2T0I4</accession>
<sequence>MSTFNEKELFQRVADGDENAFREIFHEYNARLLPFILKICKSPLIAEEIVQEVFLRVWINREDLANMDQPVSWLYKVAANLAISYLRKEAVNEKKLLHLATTSAPARNDVIDKLTTKEIQLLIEKAARQLPPRRQQIYRLSRQDGLNHKEIAEKLSLSQNTVKDQLVIALKYIREYIRKESGVSISVLLLLSLL</sequence>
<dbReference type="InterPro" id="IPR007627">
    <property type="entry name" value="RNA_pol_sigma70_r2"/>
</dbReference>
<feature type="domain" description="RNA polymerase sigma-70 region 2" evidence="7">
    <location>
        <begin position="25"/>
        <end position="90"/>
    </location>
</feature>
<dbReference type="SUPFAM" id="SSF88946">
    <property type="entry name" value="Sigma2 domain of RNA polymerase sigma factors"/>
    <property type="match status" value="1"/>
</dbReference>
<feature type="domain" description="RNA polymerase sigma factor 70 region 4 type 2" evidence="8">
    <location>
        <begin position="122"/>
        <end position="171"/>
    </location>
</feature>
<name>A0ABV2T0I4_9BACT</name>
<gene>
    <name evidence="9" type="ORF">ABR189_04140</name>
</gene>
<dbReference type="Proteomes" id="UP001549749">
    <property type="component" value="Unassembled WGS sequence"/>
</dbReference>
<evidence type="ECO:0000313" key="10">
    <source>
        <dbReference type="Proteomes" id="UP001549749"/>
    </source>
</evidence>
<dbReference type="InterPro" id="IPR013249">
    <property type="entry name" value="RNA_pol_sigma70_r4_t2"/>
</dbReference>
<keyword evidence="3 6" id="KW-0731">Sigma factor</keyword>
<dbReference type="InterPro" id="IPR000838">
    <property type="entry name" value="RNA_pol_sigma70_ECF_CS"/>
</dbReference>
<dbReference type="InterPro" id="IPR039425">
    <property type="entry name" value="RNA_pol_sigma-70-like"/>
</dbReference>
<reference evidence="9 10" key="1">
    <citation type="submission" date="2024-06" db="EMBL/GenBank/DDBJ databases">
        <title>Chitinophaga defluvii sp. nov., isolated from municipal sewage.</title>
        <authorList>
            <person name="Zhang L."/>
        </authorList>
    </citation>
    <scope>NUCLEOTIDE SEQUENCE [LARGE SCALE GENOMIC DNA]</scope>
    <source>
        <strain evidence="9 10">H8</strain>
    </source>
</reference>
<keyword evidence="2 6" id="KW-0805">Transcription regulation</keyword>
<dbReference type="Gene3D" id="1.10.1740.10">
    <property type="match status" value="1"/>
</dbReference>
<dbReference type="Gene3D" id="1.10.10.10">
    <property type="entry name" value="Winged helix-like DNA-binding domain superfamily/Winged helix DNA-binding domain"/>
    <property type="match status" value="1"/>
</dbReference>
<dbReference type="NCBIfam" id="TIGR02937">
    <property type="entry name" value="sigma70-ECF"/>
    <property type="match status" value="1"/>
</dbReference>
<evidence type="ECO:0000256" key="3">
    <source>
        <dbReference type="ARBA" id="ARBA00023082"/>
    </source>
</evidence>
<dbReference type="InterPro" id="IPR014327">
    <property type="entry name" value="RNA_pol_sigma70_bacteroid"/>
</dbReference>
<dbReference type="Pfam" id="PF08281">
    <property type="entry name" value="Sigma70_r4_2"/>
    <property type="match status" value="1"/>
</dbReference>
<dbReference type="InterPro" id="IPR014284">
    <property type="entry name" value="RNA_pol_sigma-70_dom"/>
</dbReference>
<keyword evidence="5 6" id="KW-0804">Transcription</keyword>
<dbReference type="PANTHER" id="PTHR43133">
    <property type="entry name" value="RNA POLYMERASE ECF-TYPE SIGMA FACTO"/>
    <property type="match status" value="1"/>
</dbReference>
<dbReference type="PANTHER" id="PTHR43133:SF46">
    <property type="entry name" value="RNA POLYMERASE SIGMA-70 FACTOR ECF SUBFAMILY"/>
    <property type="match status" value="1"/>
</dbReference>
<evidence type="ECO:0000256" key="6">
    <source>
        <dbReference type="RuleBase" id="RU000716"/>
    </source>
</evidence>
<evidence type="ECO:0000256" key="4">
    <source>
        <dbReference type="ARBA" id="ARBA00023125"/>
    </source>
</evidence>
<keyword evidence="4 6" id="KW-0238">DNA-binding</keyword>
<dbReference type="InterPro" id="IPR013325">
    <property type="entry name" value="RNA_pol_sigma_r2"/>
</dbReference>
<dbReference type="EMBL" id="JBEXAC010000001">
    <property type="protein sequence ID" value="MET6996539.1"/>
    <property type="molecule type" value="Genomic_DNA"/>
</dbReference>
<dbReference type="PROSITE" id="PS01063">
    <property type="entry name" value="SIGMA70_ECF"/>
    <property type="match status" value="1"/>
</dbReference>
<protein>
    <recommendedName>
        <fullName evidence="6">RNA polymerase sigma factor</fullName>
    </recommendedName>
</protein>
<organism evidence="9 10">
    <name type="scientific">Chitinophaga defluvii</name>
    <dbReference type="NCBI Taxonomy" id="3163343"/>
    <lineage>
        <taxon>Bacteria</taxon>
        <taxon>Pseudomonadati</taxon>
        <taxon>Bacteroidota</taxon>
        <taxon>Chitinophagia</taxon>
        <taxon>Chitinophagales</taxon>
        <taxon>Chitinophagaceae</taxon>
        <taxon>Chitinophaga</taxon>
    </lineage>
</organism>
<evidence type="ECO:0000256" key="1">
    <source>
        <dbReference type="ARBA" id="ARBA00010641"/>
    </source>
</evidence>
<comment type="caution">
    <text evidence="9">The sequence shown here is derived from an EMBL/GenBank/DDBJ whole genome shotgun (WGS) entry which is preliminary data.</text>
</comment>
<dbReference type="SUPFAM" id="SSF88659">
    <property type="entry name" value="Sigma3 and sigma4 domains of RNA polymerase sigma factors"/>
    <property type="match status" value="1"/>
</dbReference>
<dbReference type="InterPro" id="IPR036388">
    <property type="entry name" value="WH-like_DNA-bd_sf"/>
</dbReference>
<keyword evidence="10" id="KW-1185">Reference proteome</keyword>
<evidence type="ECO:0000259" key="7">
    <source>
        <dbReference type="Pfam" id="PF04542"/>
    </source>
</evidence>